<name>A0ABR2TF99_9ROSI</name>
<dbReference type="EMBL" id="JBBPBN010000006">
    <property type="protein sequence ID" value="KAK9036089.1"/>
    <property type="molecule type" value="Genomic_DNA"/>
</dbReference>
<keyword evidence="2" id="KW-1185">Reference proteome</keyword>
<proteinExistence type="predicted"/>
<protein>
    <submittedName>
        <fullName evidence="1">Uncharacterized protein</fullName>
    </submittedName>
</protein>
<dbReference type="Proteomes" id="UP001396334">
    <property type="component" value="Unassembled WGS sequence"/>
</dbReference>
<sequence>MLNHHGCFEEEKRRSEAYFEKQQLSQTGETSEVEAFDAAVDSAEVAVAIAEFTPLIEASMTEPEVLAGADPRVIVRAELLLPGRVESIMKAVEIGQEEDLADTV</sequence>
<organism evidence="1 2">
    <name type="scientific">Hibiscus sabdariffa</name>
    <name type="common">roselle</name>
    <dbReference type="NCBI Taxonomy" id="183260"/>
    <lineage>
        <taxon>Eukaryota</taxon>
        <taxon>Viridiplantae</taxon>
        <taxon>Streptophyta</taxon>
        <taxon>Embryophyta</taxon>
        <taxon>Tracheophyta</taxon>
        <taxon>Spermatophyta</taxon>
        <taxon>Magnoliopsida</taxon>
        <taxon>eudicotyledons</taxon>
        <taxon>Gunneridae</taxon>
        <taxon>Pentapetalae</taxon>
        <taxon>rosids</taxon>
        <taxon>malvids</taxon>
        <taxon>Malvales</taxon>
        <taxon>Malvaceae</taxon>
        <taxon>Malvoideae</taxon>
        <taxon>Hibiscus</taxon>
    </lineage>
</organism>
<accession>A0ABR2TF99</accession>
<reference evidence="1 2" key="1">
    <citation type="journal article" date="2024" name="G3 (Bethesda)">
        <title>Genome assembly of Hibiscus sabdariffa L. provides insights into metabolisms of medicinal natural products.</title>
        <authorList>
            <person name="Kim T."/>
        </authorList>
    </citation>
    <scope>NUCLEOTIDE SEQUENCE [LARGE SCALE GENOMIC DNA]</scope>
    <source>
        <strain evidence="1">TK-2024</strain>
        <tissue evidence="1">Old leaves</tissue>
    </source>
</reference>
<gene>
    <name evidence="1" type="ORF">V6N11_078106</name>
</gene>
<comment type="caution">
    <text evidence="1">The sequence shown here is derived from an EMBL/GenBank/DDBJ whole genome shotgun (WGS) entry which is preliminary data.</text>
</comment>
<evidence type="ECO:0000313" key="2">
    <source>
        <dbReference type="Proteomes" id="UP001396334"/>
    </source>
</evidence>
<evidence type="ECO:0000313" key="1">
    <source>
        <dbReference type="EMBL" id="KAK9036089.1"/>
    </source>
</evidence>